<feature type="domain" description="VTC" evidence="1">
    <location>
        <begin position="48"/>
        <end position="249"/>
    </location>
</feature>
<evidence type="ECO:0000259" key="1">
    <source>
        <dbReference type="Pfam" id="PF09359"/>
    </source>
</evidence>
<dbReference type="InterPro" id="IPR018966">
    <property type="entry name" value="VTC_domain"/>
</dbReference>
<reference evidence="2 3" key="1">
    <citation type="submission" date="2018-08" db="EMBL/GenBank/DDBJ databases">
        <title>Genomic Encyclopedia of Type Strains, Phase IV (KMG-IV): sequencing the most valuable type-strain genomes for metagenomic binning, comparative biology and taxonomic classification.</title>
        <authorList>
            <person name="Goeker M."/>
        </authorList>
    </citation>
    <scope>NUCLEOTIDE SEQUENCE [LARGE SCALE GENOMIC DNA]</scope>
    <source>
        <strain evidence="2 3">DSM 23923</strain>
    </source>
</reference>
<name>A0A347ZNL0_9CHLR</name>
<evidence type="ECO:0000313" key="2">
    <source>
        <dbReference type="EMBL" id="REG08494.1"/>
    </source>
</evidence>
<protein>
    <submittedName>
        <fullName evidence="2">VTC domain-containing protein</fullName>
    </submittedName>
</protein>
<dbReference type="OrthoDB" id="148766at2"/>
<dbReference type="GO" id="GO:0006799">
    <property type="term" value="P:polyphosphate biosynthetic process"/>
    <property type="evidence" value="ECO:0007669"/>
    <property type="project" value="UniProtKB-ARBA"/>
</dbReference>
<dbReference type="Proteomes" id="UP000256388">
    <property type="component" value="Unassembled WGS sequence"/>
</dbReference>
<dbReference type="CDD" id="cd07750">
    <property type="entry name" value="PolyPPase_VTC_like"/>
    <property type="match status" value="1"/>
</dbReference>
<dbReference type="EMBL" id="QUMS01000002">
    <property type="protein sequence ID" value="REG08494.1"/>
    <property type="molecule type" value="Genomic_DNA"/>
</dbReference>
<comment type="caution">
    <text evidence="2">The sequence shown here is derived from an EMBL/GenBank/DDBJ whole genome shotgun (WGS) entry which is preliminary data.</text>
</comment>
<dbReference type="Pfam" id="PF09359">
    <property type="entry name" value="VTC"/>
    <property type="match status" value="1"/>
</dbReference>
<organism evidence="2 3">
    <name type="scientific">Pelolinea submarina</name>
    <dbReference type="NCBI Taxonomy" id="913107"/>
    <lineage>
        <taxon>Bacteria</taxon>
        <taxon>Bacillati</taxon>
        <taxon>Chloroflexota</taxon>
        <taxon>Anaerolineae</taxon>
        <taxon>Anaerolineales</taxon>
        <taxon>Anaerolineaceae</taxon>
        <taxon>Pelolinea</taxon>
    </lineage>
</organism>
<keyword evidence="3" id="KW-1185">Reference proteome</keyword>
<sequence length="277" mass="32677">MKTHNLLPTQEENNPAVQEVDLFTMSRILSDFKSIGLEQLDEQKLQDRVDTKFLFDTESLPQILSEVQQDYAILEVSDSTLQPYLTLYFDTLSFNNYFDHHNGKRPRFKIRMRKYMNSSNAFLEVKEKDNKDRTIKTRMEIHDINNRLTPDQYQFVSQTYKPGLVPLKPVIWNRYNRMTLVNKHSLERVTIDLNFSAYNQNGFISWNPFAIAEIKQDNRSLNTKFCQAMKDHAIKPVNFSKYCISMALLTPQLKANKFKPNIEIIKSSLQRRLNYAF</sequence>
<accession>A0A347ZNL0</accession>
<proteinExistence type="predicted"/>
<dbReference type="Gene3D" id="3.20.100.30">
    <property type="entry name" value="VTC, catalytic tunnel domain"/>
    <property type="match status" value="1"/>
</dbReference>
<evidence type="ECO:0000313" key="3">
    <source>
        <dbReference type="Proteomes" id="UP000256388"/>
    </source>
</evidence>
<dbReference type="AlphaFoldDB" id="A0A347ZNL0"/>
<dbReference type="InterPro" id="IPR042267">
    <property type="entry name" value="VTC_sf"/>
</dbReference>
<dbReference type="RefSeq" id="WP_116225147.1">
    <property type="nucleotide sequence ID" value="NZ_AP018437.1"/>
</dbReference>
<gene>
    <name evidence="2" type="ORF">DFR64_1861</name>
</gene>